<feature type="transmembrane region" description="Helical" evidence="1">
    <location>
        <begin position="6"/>
        <end position="26"/>
    </location>
</feature>
<comment type="caution">
    <text evidence="2">The sequence shown here is derived from an EMBL/GenBank/DDBJ whole genome shotgun (WGS) entry which is preliminary data.</text>
</comment>
<protein>
    <submittedName>
        <fullName evidence="2">Uncharacterized protein</fullName>
    </submittedName>
</protein>
<organism evidence="2 3">
    <name type="scientific">Lentilactobacillus parabuchneri</name>
    <dbReference type="NCBI Taxonomy" id="152331"/>
    <lineage>
        <taxon>Bacteria</taxon>
        <taxon>Bacillati</taxon>
        <taxon>Bacillota</taxon>
        <taxon>Bacilli</taxon>
        <taxon>Lactobacillales</taxon>
        <taxon>Lactobacillaceae</taxon>
        <taxon>Lentilactobacillus</taxon>
    </lineage>
</organism>
<dbReference type="Proteomes" id="UP000193009">
    <property type="component" value="Unassembled WGS sequence"/>
</dbReference>
<reference evidence="2 3" key="1">
    <citation type="journal article" date="2017" name="Front. Microbiol.">
        <title>The Histidine Decarboxylase Gene Cluster of Lactobacillus parabuchneri Was Gained by Horizontal Gene Transfer and Is Mobile within the Species.</title>
        <authorList>
            <person name="Wuthrich D."/>
            <person name="Berthoud H."/>
            <person name="Wechsler D."/>
            <person name="Eugster E."/>
            <person name="Irmler S."/>
            <person name="Bruggmann R."/>
        </authorList>
    </citation>
    <scope>NUCLEOTIDE SEQUENCE [LARGE SCALE GENOMIC DNA]</scope>
    <source>
        <strain evidence="2 3">FAM23169</strain>
    </source>
</reference>
<accession>A0A1X1FCD8</accession>
<proteinExistence type="predicted"/>
<keyword evidence="1" id="KW-0472">Membrane</keyword>
<keyword evidence="1" id="KW-1133">Transmembrane helix</keyword>
<evidence type="ECO:0000256" key="1">
    <source>
        <dbReference type="SAM" id="Phobius"/>
    </source>
</evidence>
<name>A0A1X1FCD8_9LACO</name>
<dbReference type="AlphaFoldDB" id="A0A1X1FCD8"/>
<gene>
    <name evidence="2" type="ORF">FAM23169_02153</name>
</gene>
<keyword evidence="1" id="KW-0812">Transmembrane</keyword>
<evidence type="ECO:0000313" key="2">
    <source>
        <dbReference type="EMBL" id="ORN26009.1"/>
    </source>
</evidence>
<keyword evidence="3" id="KW-1185">Reference proteome</keyword>
<dbReference type="EMBL" id="MSBD01000049">
    <property type="protein sequence ID" value="ORN26009.1"/>
    <property type="molecule type" value="Genomic_DNA"/>
</dbReference>
<evidence type="ECO:0000313" key="3">
    <source>
        <dbReference type="Proteomes" id="UP000193009"/>
    </source>
</evidence>
<sequence>MDFLTFLTVVVVCITALFSWALWLYYKNGGD</sequence>